<evidence type="ECO:0000313" key="2">
    <source>
        <dbReference type="EMBL" id="CAG8718753.1"/>
    </source>
</evidence>
<feature type="non-terminal residue" evidence="2">
    <location>
        <position position="118"/>
    </location>
</feature>
<protein>
    <submittedName>
        <fullName evidence="2">3475_t:CDS:1</fullName>
    </submittedName>
</protein>
<name>A0A9N9I2P9_9GLOM</name>
<proteinExistence type="predicted"/>
<accession>A0A9N9I2P9</accession>
<keyword evidence="1" id="KW-0175">Coiled coil</keyword>
<feature type="coiled-coil region" evidence="1">
    <location>
        <begin position="26"/>
        <end position="53"/>
    </location>
</feature>
<keyword evidence="3" id="KW-1185">Reference proteome</keyword>
<dbReference type="Proteomes" id="UP000789508">
    <property type="component" value="Unassembled WGS sequence"/>
</dbReference>
<organism evidence="2 3">
    <name type="scientific">Ambispora leptoticha</name>
    <dbReference type="NCBI Taxonomy" id="144679"/>
    <lineage>
        <taxon>Eukaryota</taxon>
        <taxon>Fungi</taxon>
        <taxon>Fungi incertae sedis</taxon>
        <taxon>Mucoromycota</taxon>
        <taxon>Glomeromycotina</taxon>
        <taxon>Glomeromycetes</taxon>
        <taxon>Archaeosporales</taxon>
        <taxon>Ambisporaceae</taxon>
        <taxon>Ambispora</taxon>
    </lineage>
</organism>
<gene>
    <name evidence="2" type="ORF">ALEPTO_LOCUS12179</name>
</gene>
<dbReference type="AlphaFoldDB" id="A0A9N9I2P9"/>
<sequence length="118" mass="13788">FDDLTFSIEPIEEELDVPPLQPDTDVVQIQDTKNELKKEVDNSKDKIQKIRNNLRKALGPRRAAQAWKCAERIYQLLQVCGLPYLYFTMTITFSNLEELNEENFLTLLREVRIHGVHS</sequence>
<dbReference type="EMBL" id="CAJVPS010025363">
    <property type="protein sequence ID" value="CAG8718753.1"/>
    <property type="molecule type" value="Genomic_DNA"/>
</dbReference>
<evidence type="ECO:0000313" key="3">
    <source>
        <dbReference type="Proteomes" id="UP000789508"/>
    </source>
</evidence>
<reference evidence="2" key="1">
    <citation type="submission" date="2021-06" db="EMBL/GenBank/DDBJ databases">
        <authorList>
            <person name="Kallberg Y."/>
            <person name="Tangrot J."/>
            <person name="Rosling A."/>
        </authorList>
    </citation>
    <scope>NUCLEOTIDE SEQUENCE</scope>
    <source>
        <strain evidence="2">FL130A</strain>
    </source>
</reference>
<comment type="caution">
    <text evidence="2">The sequence shown here is derived from an EMBL/GenBank/DDBJ whole genome shotgun (WGS) entry which is preliminary data.</text>
</comment>
<evidence type="ECO:0000256" key="1">
    <source>
        <dbReference type="SAM" id="Coils"/>
    </source>
</evidence>